<proteinExistence type="predicted"/>
<dbReference type="WBParaSite" id="GPUH_0002291501-mRNA-1">
    <property type="protein sequence ID" value="GPUH_0002291501-mRNA-1"/>
    <property type="gene ID" value="GPUH_0002291501"/>
</dbReference>
<evidence type="ECO:0000313" key="3">
    <source>
        <dbReference type="WBParaSite" id="GPUH_0002291501-mRNA-1"/>
    </source>
</evidence>
<organism evidence="3">
    <name type="scientific">Gongylonema pulchrum</name>
    <dbReference type="NCBI Taxonomy" id="637853"/>
    <lineage>
        <taxon>Eukaryota</taxon>
        <taxon>Metazoa</taxon>
        <taxon>Ecdysozoa</taxon>
        <taxon>Nematoda</taxon>
        <taxon>Chromadorea</taxon>
        <taxon>Rhabditida</taxon>
        <taxon>Spirurina</taxon>
        <taxon>Spiruromorpha</taxon>
        <taxon>Spiruroidea</taxon>
        <taxon>Gongylonematidae</taxon>
        <taxon>Gongylonema</taxon>
    </lineage>
</organism>
<dbReference type="EMBL" id="UYRT01096242">
    <property type="protein sequence ID" value="VDN40684.1"/>
    <property type="molecule type" value="Genomic_DNA"/>
</dbReference>
<reference evidence="3" key="1">
    <citation type="submission" date="2016-06" db="UniProtKB">
        <authorList>
            <consortium name="WormBaseParasite"/>
        </authorList>
    </citation>
    <scope>IDENTIFICATION</scope>
</reference>
<sequence>MIGLASLLRSSLSLHDGIMQERMITPAILMLFYLSSYKNTISWEKLVEELESRGVLLSEEKKMYEEKLLAEAQAREEEHSRYLVRKALLALKFHLHVDFIQ</sequence>
<dbReference type="Proteomes" id="UP000271098">
    <property type="component" value="Unassembled WGS sequence"/>
</dbReference>
<keyword evidence="2" id="KW-1185">Reference proteome</keyword>
<protein>
    <submittedName>
        <fullName evidence="3">WHIM1 domain-containing protein</fullName>
    </submittedName>
</protein>
<evidence type="ECO:0000313" key="1">
    <source>
        <dbReference type="EMBL" id="VDN40684.1"/>
    </source>
</evidence>
<name>A0A183EPJ7_9BILA</name>
<dbReference type="OrthoDB" id="185175at2759"/>
<dbReference type="AlphaFoldDB" id="A0A183EPJ7"/>
<evidence type="ECO:0000313" key="2">
    <source>
        <dbReference type="Proteomes" id="UP000271098"/>
    </source>
</evidence>
<gene>
    <name evidence="1" type="ORF">GPUH_LOCUS22888</name>
</gene>
<accession>A0A183EPJ7</accession>
<reference evidence="1 2" key="2">
    <citation type="submission" date="2018-11" db="EMBL/GenBank/DDBJ databases">
        <authorList>
            <consortium name="Pathogen Informatics"/>
        </authorList>
    </citation>
    <scope>NUCLEOTIDE SEQUENCE [LARGE SCALE GENOMIC DNA]</scope>
</reference>